<evidence type="ECO:0000256" key="3">
    <source>
        <dbReference type="ARBA" id="ARBA00022989"/>
    </source>
</evidence>
<name>C5KV53_PERM5</name>
<evidence type="ECO:0000256" key="4">
    <source>
        <dbReference type="ARBA" id="ARBA00023136"/>
    </source>
</evidence>
<dbReference type="InParanoid" id="C5KV53"/>
<dbReference type="RefSeq" id="XP_002779804.1">
    <property type="nucleotide sequence ID" value="XM_002779758.1"/>
</dbReference>
<dbReference type="PANTHER" id="PTHR47804:SF3">
    <property type="entry name" value="PROTEIN BRE4"/>
    <property type="match status" value="1"/>
</dbReference>
<feature type="transmembrane region" description="Helical" evidence="6">
    <location>
        <begin position="527"/>
        <end position="548"/>
    </location>
</feature>
<dbReference type="GeneID" id="9047014"/>
<feature type="transmembrane region" description="Helical" evidence="6">
    <location>
        <begin position="100"/>
        <end position="117"/>
    </location>
</feature>
<protein>
    <submittedName>
        <fullName evidence="7">Uncharacterized protein</fullName>
    </submittedName>
</protein>
<dbReference type="AlphaFoldDB" id="C5KV53"/>
<dbReference type="PANTHER" id="PTHR47804">
    <property type="entry name" value="60S RIBOSOMAL PROTEIN L19"/>
    <property type="match status" value="1"/>
</dbReference>
<keyword evidence="4 6" id="KW-0472">Membrane</keyword>
<sequence>MSPPKEPSSVSTYALASALFTTACVGFAVIPCYAYHMKDAVLVPRLMVGAVVSQGVTMDMRAASMFCLKGVITLCFAFGFGEIMYQVVLAVCQCLNAEYSRIWATVVTYPFSLLFALGTPTSRCKLGDYIMPNVASAFVYIPTSLYFEEPAKETLVAFVMAIYAFCLPLVLLAILKVFGLLITPGPPAKMRFAYEAARFNGILTDYFVSGGTHRKLLDAAEKRFSGICVNLARSPLPPDVATILFHMSGELFALHESLTEMGDFEPAVVNLLWKPIAGDLLELRTEVDLVLSRTAEGNTDDDNGKLKQKLGDCEGSLLRSLEDVGMVVAKNGIENGPSTPEVIRFHYAMGSLVYFAYLVEKYREVVVKEGQKAYEGGNEVRSYVRPFISFGRALAGWWEKPFFADLEDKADLRRRLKFPIRYSIALFCVVLPLSAWAKYSENVRMHAFWSVVPIYMCFLPTPGASLLKGTRRAIGTVLGAVCSLICIAANPGDKAAFLLELLIFSFIGRLGRVAVPWVDYAGFVFPLTFTVVGFGSLLLTGSTSFMLYNACWRIAFTLCGIVIAMTGSILAFPQFASDELRRASGRVLQDVVSQIERQFKLVVSIKPDDDSTVAGDELAEGVKDLGLKIYRSLANRESLKSDARAEIAVFGPFTKILDVDRRVMLEQELIAEVLRDALVLSSSLGSAAPFLADPSARKALRPLIGAINGLQKAVGKSAETISAVLSSGQKAEIEPIVDDVNVQVQECTDLLVEVRNDYLVDILDGQSDLRKLKRESGFRIYHTIYALTAFAVKWSTLERNIFGRQVIADNSADHSESDHTEVDSRASINLRKNKPTM</sequence>
<evidence type="ECO:0000313" key="7">
    <source>
        <dbReference type="EMBL" id="EER11599.1"/>
    </source>
</evidence>
<keyword evidence="2 6" id="KW-0812">Transmembrane</keyword>
<keyword evidence="3 6" id="KW-1133">Transmembrane helix</keyword>
<dbReference type="InterPro" id="IPR052430">
    <property type="entry name" value="IVT-Associated"/>
</dbReference>
<comment type="subcellular location">
    <subcellularLocation>
        <location evidence="1">Membrane</location>
        <topology evidence="1">Multi-pass membrane protein</topology>
    </subcellularLocation>
</comment>
<organism evidence="8">
    <name type="scientific">Perkinsus marinus (strain ATCC 50983 / TXsc)</name>
    <dbReference type="NCBI Taxonomy" id="423536"/>
    <lineage>
        <taxon>Eukaryota</taxon>
        <taxon>Sar</taxon>
        <taxon>Alveolata</taxon>
        <taxon>Perkinsozoa</taxon>
        <taxon>Perkinsea</taxon>
        <taxon>Perkinsida</taxon>
        <taxon>Perkinsidae</taxon>
        <taxon>Perkinsus</taxon>
    </lineage>
</organism>
<dbReference type="GO" id="GO:0016020">
    <property type="term" value="C:membrane"/>
    <property type="evidence" value="ECO:0007669"/>
    <property type="project" value="UniProtKB-SubCell"/>
</dbReference>
<feature type="transmembrane region" description="Helical" evidence="6">
    <location>
        <begin position="473"/>
        <end position="490"/>
    </location>
</feature>
<feature type="transmembrane region" description="Helical" evidence="6">
    <location>
        <begin position="12"/>
        <end position="35"/>
    </location>
</feature>
<reference evidence="7 8" key="1">
    <citation type="submission" date="2008-07" db="EMBL/GenBank/DDBJ databases">
        <authorList>
            <person name="El-Sayed N."/>
            <person name="Caler E."/>
            <person name="Inman J."/>
            <person name="Amedeo P."/>
            <person name="Hass B."/>
            <person name="Wortman J."/>
        </authorList>
    </citation>
    <scope>NUCLEOTIDE SEQUENCE [LARGE SCALE GENOMIC DNA]</scope>
    <source>
        <strain evidence="8">ATCC 50983 / TXsc</strain>
    </source>
</reference>
<proteinExistence type="predicted"/>
<dbReference type="Proteomes" id="UP000007800">
    <property type="component" value="Unassembled WGS sequence"/>
</dbReference>
<dbReference type="GO" id="GO:0015743">
    <property type="term" value="P:malate transport"/>
    <property type="evidence" value="ECO:0007669"/>
    <property type="project" value="InterPro"/>
</dbReference>
<dbReference type="Pfam" id="PF11744">
    <property type="entry name" value="ALMT"/>
    <property type="match status" value="1"/>
</dbReference>
<feature type="transmembrane region" description="Helical" evidence="6">
    <location>
        <begin position="66"/>
        <end position="88"/>
    </location>
</feature>
<gene>
    <name evidence="7" type="ORF">Pmar_PMAR009807</name>
</gene>
<evidence type="ECO:0000256" key="2">
    <source>
        <dbReference type="ARBA" id="ARBA00022692"/>
    </source>
</evidence>
<feature type="compositionally biased region" description="Basic and acidic residues" evidence="5">
    <location>
        <begin position="812"/>
        <end position="824"/>
    </location>
</feature>
<evidence type="ECO:0000313" key="8">
    <source>
        <dbReference type="Proteomes" id="UP000007800"/>
    </source>
</evidence>
<accession>C5KV53</accession>
<evidence type="ECO:0000256" key="6">
    <source>
        <dbReference type="SAM" id="Phobius"/>
    </source>
</evidence>
<feature type="transmembrane region" description="Helical" evidence="6">
    <location>
        <begin position="443"/>
        <end position="461"/>
    </location>
</feature>
<evidence type="ECO:0000256" key="1">
    <source>
        <dbReference type="ARBA" id="ARBA00004141"/>
    </source>
</evidence>
<feature type="region of interest" description="Disordered" evidence="5">
    <location>
        <begin position="812"/>
        <end position="837"/>
    </location>
</feature>
<keyword evidence="8" id="KW-1185">Reference proteome</keyword>
<evidence type="ECO:0000256" key="5">
    <source>
        <dbReference type="SAM" id="MobiDB-lite"/>
    </source>
</evidence>
<feature type="transmembrane region" description="Helical" evidence="6">
    <location>
        <begin position="554"/>
        <end position="572"/>
    </location>
</feature>
<dbReference type="PROSITE" id="PS51257">
    <property type="entry name" value="PROKAR_LIPOPROTEIN"/>
    <property type="match status" value="1"/>
</dbReference>
<dbReference type="OrthoDB" id="438535at2759"/>
<dbReference type="EMBL" id="GG676416">
    <property type="protein sequence ID" value="EER11599.1"/>
    <property type="molecule type" value="Genomic_DNA"/>
</dbReference>
<feature type="transmembrane region" description="Helical" evidence="6">
    <location>
        <begin position="419"/>
        <end position="437"/>
    </location>
</feature>
<dbReference type="InterPro" id="IPR020966">
    <property type="entry name" value="ALMT"/>
</dbReference>
<feature type="transmembrane region" description="Helical" evidence="6">
    <location>
        <begin position="159"/>
        <end position="182"/>
    </location>
</feature>